<dbReference type="RefSeq" id="WP_267845087.1">
    <property type="nucleotide sequence ID" value="NZ_JAPMXC010000001.1"/>
</dbReference>
<evidence type="ECO:0000259" key="15">
    <source>
        <dbReference type="Pfam" id="PF02770"/>
    </source>
</evidence>
<keyword evidence="2" id="KW-0285">Flavoprotein</keyword>
<reference evidence="18" key="1">
    <citation type="submission" date="2022-11" db="EMBL/GenBank/DDBJ databases">
        <title>Robbsia betulipollinis sp. nov., isolated from pollen of birch (Betula pendula).</title>
        <authorList>
            <person name="Shi H."/>
            <person name="Ambika Manirajan B."/>
            <person name="Ratering S."/>
            <person name="Geissler-Plaum R."/>
            <person name="Schnell S."/>
        </authorList>
    </citation>
    <scope>NUCLEOTIDE SEQUENCE</scope>
    <source>
        <strain evidence="18">Bb-Pol-6</strain>
    </source>
</reference>
<evidence type="ECO:0000256" key="2">
    <source>
        <dbReference type="ARBA" id="ARBA00022630"/>
    </source>
</evidence>
<sequence length="430" mass="46367">MSRHDFVFSDSVDDARLAARFKPIFDDIAAGAVERDRTRALPYDAVRRLSEAGFGSIRIPVEQGGAGVTLTQLFRLLIELGAADSNLPQILRAHFGFVEDWLNAPPGPDRDAWIARFVLGDIVGGAWTETGDVALGQVATQLTRTPEGWTLSGRKYYSTGTIFADWIDVYARHADPAEGGDVIVAVDTRAAGVTIEDDWDGFGQKTTGSGTTVFDDVRIADSQIIPFERRFKYQTAFYQVFHLATLAGIGRAVERDAARAVRERTRVYSHGNARKVGDDAQIQQVVGEIAAWAFAAQAIALAAAEPLQRAFDAHFAPGHGARDPAQDSTHSPTQDRHAAENLANADAEIASAKGQIAVTELVLRAATHLFDALGASAVGAGKAFDRHWRNARTVSSHNPIVYKSRIVGDRAINGTAPNTVWQIGATPAKA</sequence>
<comment type="catalytic activity">
    <reaction evidence="13">
        <text>dibenzothiophene + 2 FMNH2 + 2 O2 = dibenzothiophene 5,5-dioxide + 2 FMN + 2 H2O + 2 H(+)</text>
        <dbReference type="Rhea" id="RHEA:49072"/>
        <dbReference type="ChEBI" id="CHEBI:15377"/>
        <dbReference type="ChEBI" id="CHEBI:15378"/>
        <dbReference type="ChEBI" id="CHEBI:15379"/>
        <dbReference type="ChEBI" id="CHEBI:23681"/>
        <dbReference type="ChEBI" id="CHEBI:57618"/>
        <dbReference type="ChEBI" id="CHEBI:58210"/>
        <dbReference type="ChEBI" id="CHEBI:90356"/>
        <dbReference type="EC" id="1.14.14.21"/>
    </reaction>
</comment>
<name>A0ABT3ZHC4_9BURK</name>
<comment type="catalytic activity">
    <reaction evidence="12">
        <text>dibenzothiophene 5-oxide + FMNH2 + O2 = dibenzothiophene 5,5-dioxide + FMN + H2O + H(+)</text>
        <dbReference type="Rhea" id="RHEA:49080"/>
        <dbReference type="ChEBI" id="CHEBI:15377"/>
        <dbReference type="ChEBI" id="CHEBI:15378"/>
        <dbReference type="ChEBI" id="CHEBI:15379"/>
        <dbReference type="ChEBI" id="CHEBI:23683"/>
        <dbReference type="ChEBI" id="CHEBI:57618"/>
        <dbReference type="ChEBI" id="CHEBI:58210"/>
        <dbReference type="ChEBI" id="CHEBI:90356"/>
    </reaction>
</comment>
<keyword evidence="6" id="KW-0503">Monooxygenase</keyword>
<keyword evidence="19" id="KW-1185">Reference proteome</keyword>
<dbReference type="Gene3D" id="2.40.110.10">
    <property type="entry name" value="Butyryl-CoA Dehydrogenase, subunit A, domain 2"/>
    <property type="match status" value="1"/>
</dbReference>
<evidence type="ECO:0000313" key="19">
    <source>
        <dbReference type="Proteomes" id="UP001082899"/>
    </source>
</evidence>
<keyword evidence="4" id="KW-0547">Nucleotide-binding</keyword>
<gene>
    <name evidence="18" type="ORF">OVY01_01470</name>
</gene>
<evidence type="ECO:0000313" key="18">
    <source>
        <dbReference type="EMBL" id="MCY0385931.1"/>
    </source>
</evidence>
<dbReference type="InterPro" id="IPR037069">
    <property type="entry name" value="AcylCoA_DH/ox_N_sf"/>
</dbReference>
<evidence type="ECO:0000256" key="5">
    <source>
        <dbReference type="ARBA" id="ARBA00023002"/>
    </source>
</evidence>
<evidence type="ECO:0000256" key="10">
    <source>
        <dbReference type="ARBA" id="ARBA00034345"/>
    </source>
</evidence>
<evidence type="ECO:0000256" key="11">
    <source>
        <dbReference type="ARBA" id="ARBA00047859"/>
    </source>
</evidence>
<evidence type="ECO:0000256" key="13">
    <source>
        <dbReference type="ARBA" id="ARBA00049456"/>
    </source>
</evidence>
<evidence type="ECO:0000256" key="8">
    <source>
        <dbReference type="ARBA" id="ARBA00034317"/>
    </source>
</evidence>
<evidence type="ECO:0000256" key="3">
    <source>
        <dbReference type="ARBA" id="ARBA00022643"/>
    </source>
</evidence>
<dbReference type="SUPFAM" id="SSF47203">
    <property type="entry name" value="Acyl-CoA dehydrogenase C-terminal domain-like"/>
    <property type="match status" value="1"/>
</dbReference>
<dbReference type="Pfam" id="PF08028">
    <property type="entry name" value="Acyl-CoA_dh_2"/>
    <property type="match status" value="1"/>
</dbReference>
<evidence type="ECO:0000256" key="1">
    <source>
        <dbReference type="ARBA" id="ARBA00004496"/>
    </source>
</evidence>
<dbReference type="InterPro" id="IPR013107">
    <property type="entry name" value="Acyl-CoA_DH_C"/>
</dbReference>
<dbReference type="InterPro" id="IPR013786">
    <property type="entry name" value="AcylCoA_DH/ox_N"/>
</dbReference>
<dbReference type="InterPro" id="IPR036250">
    <property type="entry name" value="AcylCo_DH-like_C"/>
</dbReference>
<dbReference type="Pfam" id="PF02770">
    <property type="entry name" value="Acyl-CoA_dh_M"/>
    <property type="match status" value="1"/>
</dbReference>
<dbReference type="PANTHER" id="PTHR43884">
    <property type="entry name" value="ACYL-COA DEHYDROGENASE"/>
    <property type="match status" value="1"/>
</dbReference>
<evidence type="ECO:0000256" key="7">
    <source>
        <dbReference type="ARBA" id="ARBA00034307"/>
    </source>
</evidence>
<comment type="pathway">
    <text evidence="7">Sulfur metabolism; dibenzothiophene degradation.</text>
</comment>
<comment type="catalytic activity">
    <reaction evidence="11">
        <text>dibenzothiophene + FMNH2 + O2 = dibenzothiophene 5-oxide + FMN + H2O + H(+)</text>
        <dbReference type="Rhea" id="RHEA:49076"/>
        <dbReference type="ChEBI" id="CHEBI:15377"/>
        <dbReference type="ChEBI" id="CHEBI:15378"/>
        <dbReference type="ChEBI" id="CHEBI:15379"/>
        <dbReference type="ChEBI" id="CHEBI:23681"/>
        <dbReference type="ChEBI" id="CHEBI:23683"/>
        <dbReference type="ChEBI" id="CHEBI:57618"/>
        <dbReference type="ChEBI" id="CHEBI:58210"/>
    </reaction>
</comment>
<keyword evidence="3" id="KW-0288">FMN</keyword>
<dbReference type="PANTHER" id="PTHR43884:SF12">
    <property type="entry name" value="ISOVALERYL-COA DEHYDROGENASE, MITOCHONDRIAL-RELATED"/>
    <property type="match status" value="1"/>
</dbReference>
<evidence type="ECO:0000256" key="4">
    <source>
        <dbReference type="ARBA" id="ARBA00022741"/>
    </source>
</evidence>
<feature type="region of interest" description="Disordered" evidence="14">
    <location>
        <begin position="315"/>
        <end position="337"/>
    </location>
</feature>
<comment type="subcellular location">
    <subcellularLocation>
        <location evidence="1">Cytoplasm</location>
    </subcellularLocation>
</comment>
<feature type="domain" description="Acyl-CoA dehydrogenase/oxidase N-terminal" evidence="16">
    <location>
        <begin position="28"/>
        <end position="98"/>
    </location>
</feature>
<dbReference type="EC" id="1.14.14.21" evidence="9"/>
<dbReference type="SUPFAM" id="SSF56645">
    <property type="entry name" value="Acyl-CoA dehydrogenase NM domain-like"/>
    <property type="match status" value="1"/>
</dbReference>
<evidence type="ECO:0000256" key="6">
    <source>
        <dbReference type="ARBA" id="ARBA00023033"/>
    </source>
</evidence>
<dbReference type="Proteomes" id="UP001082899">
    <property type="component" value="Unassembled WGS sequence"/>
</dbReference>
<feature type="domain" description="Acyl-CoA dehydrogenase C-terminal" evidence="17">
    <location>
        <begin position="245"/>
        <end position="398"/>
    </location>
</feature>
<dbReference type="InterPro" id="IPR046373">
    <property type="entry name" value="Acyl-CoA_Oxase/DH_mid-dom_sf"/>
</dbReference>
<comment type="similarity">
    <text evidence="8">Belongs to the DszC flavin monooxygenase family.</text>
</comment>
<organism evidence="18 19">
    <name type="scientific">Robbsia betulipollinis</name>
    <dbReference type="NCBI Taxonomy" id="2981849"/>
    <lineage>
        <taxon>Bacteria</taxon>
        <taxon>Pseudomonadati</taxon>
        <taxon>Pseudomonadota</taxon>
        <taxon>Betaproteobacteria</taxon>
        <taxon>Burkholderiales</taxon>
        <taxon>Burkholderiaceae</taxon>
        <taxon>Robbsia</taxon>
    </lineage>
</organism>
<evidence type="ECO:0000259" key="16">
    <source>
        <dbReference type="Pfam" id="PF02771"/>
    </source>
</evidence>
<evidence type="ECO:0000259" key="17">
    <source>
        <dbReference type="Pfam" id="PF08028"/>
    </source>
</evidence>
<proteinExistence type="inferred from homology"/>
<feature type="domain" description="Acyl-CoA oxidase/dehydrogenase middle" evidence="15">
    <location>
        <begin position="135"/>
        <end position="217"/>
    </location>
</feature>
<evidence type="ECO:0000256" key="14">
    <source>
        <dbReference type="SAM" id="MobiDB-lite"/>
    </source>
</evidence>
<protein>
    <recommendedName>
        <fullName evidence="10">Dibenzothiophene monooxygenase</fullName>
        <ecNumber evidence="9">1.14.14.21</ecNumber>
    </recommendedName>
</protein>
<keyword evidence="5" id="KW-0560">Oxidoreductase</keyword>
<dbReference type="InterPro" id="IPR006091">
    <property type="entry name" value="Acyl-CoA_Oxase/DH_mid-dom"/>
</dbReference>
<dbReference type="EMBL" id="JAPMXC010000001">
    <property type="protein sequence ID" value="MCY0385931.1"/>
    <property type="molecule type" value="Genomic_DNA"/>
</dbReference>
<evidence type="ECO:0000256" key="9">
    <source>
        <dbReference type="ARBA" id="ARBA00034328"/>
    </source>
</evidence>
<dbReference type="Pfam" id="PF02771">
    <property type="entry name" value="Acyl-CoA_dh_N"/>
    <property type="match status" value="1"/>
</dbReference>
<comment type="caution">
    <text evidence="18">The sequence shown here is derived from an EMBL/GenBank/DDBJ whole genome shotgun (WGS) entry which is preliminary data.</text>
</comment>
<dbReference type="InterPro" id="IPR009100">
    <property type="entry name" value="AcylCoA_DH/oxidase_NM_dom_sf"/>
</dbReference>
<accession>A0ABT3ZHC4</accession>
<dbReference type="Gene3D" id="1.10.540.10">
    <property type="entry name" value="Acyl-CoA dehydrogenase/oxidase, N-terminal domain"/>
    <property type="match status" value="1"/>
</dbReference>
<dbReference type="Gene3D" id="1.20.140.10">
    <property type="entry name" value="Butyryl-CoA Dehydrogenase, subunit A, domain 3"/>
    <property type="match status" value="1"/>
</dbReference>
<dbReference type="PIRSF" id="PIRSF016578">
    <property type="entry name" value="HsaA"/>
    <property type="match status" value="1"/>
</dbReference>
<evidence type="ECO:0000256" key="12">
    <source>
        <dbReference type="ARBA" id="ARBA00048445"/>
    </source>
</evidence>